<dbReference type="InterPro" id="IPR029045">
    <property type="entry name" value="ClpP/crotonase-like_dom_sf"/>
</dbReference>
<gene>
    <name evidence="3" type="ORF">FW778_08680</name>
</gene>
<organism evidence="3 4">
    <name type="scientific">Ginsengibacter hankyongi</name>
    <dbReference type="NCBI Taxonomy" id="2607284"/>
    <lineage>
        <taxon>Bacteria</taxon>
        <taxon>Pseudomonadati</taxon>
        <taxon>Bacteroidota</taxon>
        <taxon>Chitinophagia</taxon>
        <taxon>Chitinophagales</taxon>
        <taxon>Chitinophagaceae</taxon>
        <taxon>Ginsengibacter</taxon>
    </lineage>
</organism>
<evidence type="ECO:0000256" key="1">
    <source>
        <dbReference type="ARBA" id="ARBA00005254"/>
    </source>
</evidence>
<sequence length="259" mass="28493">MMSLIISEIKSNIAVITLNRPEKYNAFNREMALSFQKTLDECECNNNVRCVYLTGSGKAFCAGQDLAEITDPDGPGMERILKEHYNPIVTKIRNLNKPILAAVNGVAAGAGANIALCCDVVVATQSAFFIQAFSKIGLIPDNAGTFFLPRLIGVQRASAFMMLGDKISAQEAERTGMIYKFFADKVFTKEAEKIAFTLADLPTKGLAYTKRALNKSMENNLMQQLSVEDELQQMAALTKDFKEGVAAFFEKRKANFTGE</sequence>
<protein>
    <submittedName>
        <fullName evidence="3">2-(1,2-epoxy-1,2-dihydrophenyl)acetyl-CoA isomerase</fullName>
    </submittedName>
</protein>
<dbReference type="SUPFAM" id="SSF52096">
    <property type="entry name" value="ClpP/crotonase"/>
    <property type="match status" value="1"/>
</dbReference>
<evidence type="ECO:0000313" key="4">
    <source>
        <dbReference type="Proteomes" id="UP000326903"/>
    </source>
</evidence>
<keyword evidence="4" id="KW-1185">Reference proteome</keyword>
<dbReference type="InterPro" id="IPR014748">
    <property type="entry name" value="Enoyl-CoA_hydra_C"/>
</dbReference>
<dbReference type="EMBL" id="VYQF01000001">
    <property type="protein sequence ID" value="KAA9042076.1"/>
    <property type="molecule type" value="Genomic_DNA"/>
</dbReference>
<reference evidence="3 4" key="1">
    <citation type="submission" date="2019-09" db="EMBL/GenBank/DDBJ databases">
        <title>Draft genome sequence of Ginsengibacter sp. BR5-29.</title>
        <authorList>
            <person name="Im W.-T."/>
        </authorList>
    </citation>
    <scope>NUCLEOTIDE SEQUENCE [LARGE SCALE GENOMIC DNA]</scope>
    <source>
        <strain evidence="3 4">BR5-29</strain>
    </source>
</reference>
<evidence type="ECO:0000313" key="3">
    <source>
        <dbReference type="EMBL" id="KAA9042076.1"/>
    </source>
</evidence>
<dbReference type="PANTHER" id="PTHR43459">
    <property type="entry name" value="ENOYL-COA HYDRATASE"/>
    <property type="match status" value="1"/>
</dbReference>
<dbReference type="Gene3D" id="1.10.12.10">
    <property type="entry name" value="Lyase 2-enoyl-coa Hydratase, Chain A, domain 2"/>
    <property type="match status" value="1"/>
</dbReference>
<comment type="similarity">
    <text evidence="1 2">Belongs to the enoyl-CoA hydratase/isomerase family.</text>
</comment>
<proteinExistence type="inferred from homology"/>
<dbReference type="InterPro" id="IPR001753">
    <property type="entry name" value="Enoyl-CoA_hydra/iso"/>
</dbReference>
<dbReference type="InterPro" id="IPR018376">
    <property type="entry name" value="Enoyl-CoA_hyd/isom_CS"/>
</dbReference>
<dbReference type="GO" id="GO:0016853">
    <property type="term" value="F:isomerase activity"/>
    <property type="evidence" value="ECO:0007669"/>
    <property type="project" value="UniProtKB-KW"/>
</dbReference>
<accession>A0A5J5ILT7</accession>
<comment type="caution">
    <text evidence="3">The sequence shown here is derived from an EMBL/GenBank/DDBJ whole genome shotgun (WGS) entry which is preliminary data.</text>
</comment>
<dbReference type="PANTHER" id="PTHR43459:SF1">
    <property type="entry name" value="EG:BACN32G11.4 PROTEIN"/>
    <property type="match status" value="1"/>
</dbReference>
<dbReference type="Pfam" id="PF00378">
    <property type="entry name" value="ECH_1"/>
    <property type="match status" value="1"/>
</dbReference>
<dbReference type="Proteomes" id="UP000326903">
    <property type="component" value="Unassembled WGS sequence"/>
</dbReference>
<dbReference type="Gene3D" id="3.90.226.10">
    <property type="entry name" value="2-enoyl-CoA Hydratase, Chain A, domain 1"/>
    <property type="match status" value="1"/>
</dbReference>
<name>A0A5J5ILT7_9BACT</name>
<dbReference type="AlphaFoldDB" id="A0A5J5ILT7"/>
<evidence type="ECO:0000256" key="2">
    <source>
        <dbReference type="RuleBase" id="RU003707"/>
    </source>
</evidence>
<keyword evidence="3" id="KW-0413">Isomerase</keyword>
<dbReference type="PROSITE" id="PS00166">
    <property type="entry name" value="ENOYL_COA_HYDRATASE"/>
    <property type="match status" value="1"/>
</dbReference>
<dbReference type="CDD" id="cd06558">
    <property type="entry name" value="crotonase-like"/>
    <property type="match status" value="1"/>
</dbReference>